<dbReference type="HOGENOM" id="CLU_2997321_0_0_1"/>
<dbReference type="Proteomes" id="UP000054018">
    <property type="component" value="Unassembled WGS sequence"/>
</dbReference>
<reference evidence="2" key="2">
    <citation type="submission" date="2015-01" db="EMBL/GenBank/DDBJ databases">
        <title>Evolutionary Origins and Diversification of the Mycorrhizal Mutualists.</title>
        <authorList>
            <consortium name="DOE Joint Genome Institute"/>
            <consortium name="Mycorrhizal Genomics Consortium"/>
            <person name="Kohler A."/>
            <person name="Kuo A."/>
            <person name="Nagy L.G."/>
            <person name="Floudas D."/>
            <person name="Copeland A."/>
            <person name="Barry K.W."/>
            <person name="Cichocki N."/>
            <person name="Veneault-Fourrey C."/>
            <person name="LaButti K."/>
            <person name="Lindquist E.A."/>
            <person name="Lipzen A."/>
            <person name="Lundell T."/>
            <person name="Morin E."/>
            <person name="Murat C."/>
            <person name="Riley R."/>
            <person name="Ohm R."/>
            <person name="Sun H."/>
            <person name="Tunlid A."/>
            <person name="Henrissat B."/>
            <person name="Grigoriev I.V."/>
            <person name="Hibbett D.S."/>
            <person name="Martin F."/>
        </authorList>
    </citation>
    <scope>NUCLEOTIDE SEQUENCE [LARGE SCALE GENOMIC DNA]</scope>
    <source>
        <strain evidence="2">441</strain>
    </source>
</reference>
<accession>A0A0C9Z938</accession>
<evidence type="ECO:0000313" key="2">
    <source>
        <dbReference type="Proteomes" id="UP000054018"/>
    </source>
</evidence>
<evidence type="ECO:0000313" key="1">
    <source>
        <dbReference type="EMBL" id="KIK25831.1"/>
    </source>
</evidence>
<keyword evidence="2" id="KW-1185">Reference proteome</keyword>
<dbReference type="EMBL" id="KN833705">
    <property type="protein sequence ID" value="KIK25831.1"/>
    <property type="molecule type" value="Genomic_DNA"/>
</dbReference>
<gene>
    <name evidence="1" type="ORF">PISMIDRAFT_676757</name>
</gene>
<proteinExistence type="predicted"/>
<protein>
    <submittedName>
        <fullName evidence="1">Uncharacterized protein</fullName>
    </submittedName>
</protein>
<organism evidence="1 2">
    <name type="scientific">Pisolithus microcarpus 441</name>
    <dbReference type="NCBI Taxonomy" id="765257"/>
    <lineage>
        <taxon>Eukaryota</taxon>
        <taxon>Fungi</taxon>
        <taxon>Dikarya</taxon>
        <taxon>Basidiomycota</taxon>
        <taxon>Agaricomycotina</taxon>
        <taxon>Agaricomycetes</taxon>
        <taxon>Agaricomycetidae</taxon>
        <taxon>Boletales</taxon>
        <taxon>Sclerodermatineae</taxon>
        <taxon>Pisolithaceae</taxon>
        <taxon>Pisolithus</taxon>
    </lineage>
</organism>
<dbReference type="AlphaFoldDB" id="A0A0C9Z938"/>
<sequence length="57" mass="6403">MHICIHICGLLCSRVLHNRELPVLQKCEYLPGSGLAYTAKVYGVLGKSYDLKVTLKR</sequence>
<reference evidence="1 2" key="1">
    <citation type="submission" date="2014-04" db="EMBL/GenBank/DDBJ databases">
        <authorList>
            <consortium name="DOE Joint Genome Institute"/>
            <person name="Kuo A."/>
            <person name="Kohler A."/>
            <person name="Costa M.D."/>
            <person name="Nagy L.G."/>
            <person name="Floudas D."/>
            <person name="Copeland A."/>
            <person name="Barry K.W."/>
            <person name="Cichocki N."/>
            <person name="Veneault-Fourrey C."/>
            <person name="LaButti K."/>
            <person name="Lindquist E.A."/>
            <person name="Lipzen A."/>
            <person name="Lundell T."/>
            <person name="Morin E."/>
            <person name="Murat C."/>
            <person name="Sun H."/>
            <person name="Tunlid A."/>
            <person name="Henrissat B."/>
            <person name="Grigoriev I.V."/>
            <person name="Hibbett D.S."/>
            <person name="Martin F."/>
            <person name="Nordberg H.P."/>
            <person name="Cantor M.N."/>
            <person name="Hua S.X."/>
        </authorList>
    </citation>
    <scope>NUCLEOTIDE SEQUENCE [LARGE SCALE GENOMIC DNA]</scope>
    <source>
        <strain evidence="1 2">441</strain>
    </source>
</reference>
<name>A0A0C9Z938_9AGAM</name>